<organism evidence="2 3">
    <name type="scientific">Senna tora</name>
    <dbReference type="NCBI Taxonomy" id="362788"/>
    <lineage>
        <taxon>Eukaryota</taxon>
        <taxon>Viridiplantae</taxon>
        <taxon>Streptophyta</taxon>
        <taxon>Embryophyta</taxon>
        <taxon>Tracheophyta</taxon>
        <taxon>Spermatophyta</taxon>
        <taxon>Magnoliopsida</taxon>
        <taxon>eudicotyledons</taxon>
        <taxon>Gunneridae</taxon>
        <taxon>Pentapetalae</taxon>
        <taxon>rosids</taxon>
        <taxon>fabids</taxon>
        <taxon>Fabales</taxon>
        <taxon>Fabaceae</taxon>
        <taxon>Caesalpinioideae</taxon>
        <taxon>Cassia clade</taxon>
        <taxon>Senna</taxon>
    </lineage>
</organism>
<evidence type="ECO:0000256" key="1">
    <source>
        <dbReference type="SAM" id="MobiDB-lite"/>
    </source>
</evidence>
<dbReference type="AlphaFoldDB" id="A0A834TG35"/>
<name>A0A834TG35_9FABA</name>
<accession>A0A834TG35</accession>
<dbReference type="Proteomes" id="UP000634136">
    <property type="component" value="Unassembled WGS sequence"/>
</dbReference>
<evidence type="ECO:0000313" key="3">
    <source>
        <dbReference type="Proteomes" id="UP000634136"/>
    </source>
</evidence>
<proteinExistence type="predicted"/>
<gene>
    <name evidence="2" type="ORF">G2W53_025881</name>
</gene>
<feature type="region of interest" description="Disordered" evidence="1">
    <location>
        <begin position="1"/>
        <end position="37"/>
    </location>
</feature>
<feature type="compositionally biased region" description="Polar residues" evidence="1">
    <location>
        <begin position="1"/>
        <end position="11"/>
    </location>
</feature>
<reference evidence="2" key="1">
    <citation type="submission" date="2020-09" db="EMBL/GenBank/DDBJ databases">
        <title>Genome-Enabled Discovery of Anthraquinone Biosynthesis in Senna tora.</title>
        <authorList>
            <person name="Kang S.-H."/>
            <person name="Pandey R.P."/>
            <person name="Lee C.-M."/>
            <person name="Sim J.-S."/>
            <person name="Jeong J.-T."/>
            <person name="Choi B.-S."/>
            <person name="Jung M."/>
            <person name="Ginzburg D."/>
            <person name="Zhao K."/>
            <person name="Won S.Y."/>
            <person name="Oh T.-J."/>
            <person name="Yu Y."/>
            <person name="Kim N.-H."/>
            <person name="Lee O.R."/>
            <person name="Lee T.-H."/>
            <person name="Bashyal P."/>
            <person name="Kim T.-S."/>
            <person name="Lee W.-H."/>
            <person name="Kawkins C."/>
            <person name="Kim C.-K."/>
            <person name="Kim J.S."/>
            <person name="Ahn B.O."/>
            <person name="Rhee S.Y."/>
            <person name="Sohng J.K."/>
        </authorList>
    </citation>
    <scope>NUCLEOTIDE SEQUENCE</scope>
    <source>
        <tissue evidence="2">Leaf</tissue>
    </source>
</reference>
<dbReference type="EMBL" id="JAAIUW010000008">
    <property type="protein sequence ID" value="KAF7820426.1"/>
    <property type="molecule type" value="Genomic_DNA"/>
</dbReference>
<protein>
    <submittedName>
        <fullName evidence="2">Uncharacterized protein</fullName>
    </submittedName>
</protein>
<keyword evidence="3" id="KW-1185">Reference proteome</keyword>
<evidence type="ECO:0000313" key="2">
    <source>
        <dbReference type="EMBL" id="KAF7820426.1"/>
    </source>
</evidence>
<sequence>MGLSCTTTQRVENSKFPLKNPAKTPKLGTLIPAGNKN</sequence>
<comment type="caution">
    <text evidence="2">The sequence shown here is derived from an EMBL/GenBank/DDBJ whole genome shotgun (WGS) entry which is preliminary data.</text>
</comment>